<sequence length="373" mass="40797">MAKHIQTLLAQAGNHSDAATGAVSAPLHFSTAYQHNGLGQSTGFDYTRTGNPTRSVLEKTLAQLEGGHSAFAFASGMAAIQAVLSLFSTGDELIVSYDLYGGSYRLFAAYEQQYKLKFHYVDTTCPEAISEKINAQTKALFIETPTNPLMNETSIVSVAQLANEQDLLLIVDNTFYTPLLQRPIEEGADLVIHSATKYLGGHNDVLAGVVVAKEQELGEKIGSYQNGAGAVLSPFDCWLVLRGLKTLHVRMRAHEENAGKVSAFLSEHECVTDVIYPGKGGMLSFRLAREEWVAPFLEKIRVIKFAESLGGVESFITYPATQTHADIPEEIRVENGVCGRLLRFSVGIEHIDDIIGDLEKVLTKLKREAIVHE</sequence>
<dbReference type="SUPFAM" id="SSF53383">
    <property type="entry name" value="PLP-dependent transferases"/>
    <property type="match status" value="1"/>
</dbReference>
<dbReference type="FunFam" id="3.40.640.10:FF:000009">
    <property type="entry name" value="Cystathionine gamma-synthase homolog"/>
    <property type="match status" value="1"/>
</dbReference>
<dbReference type="InterPro" id="IPR015421">
    <property type="entry name" value="PyrdxlP-dep_Trfase_major"/>
</dbReference>
<dbReference type="Proteomes" id="UP000276770">
    <property type="component" value="Unassembled WGS sequence"/>
</dbReference>
<keyword evidence="3 4" id="KW-0663">Pyridoxal phosphate</keyword>
<dbReference type="InterPro" id="IPR015424">
    <property type="entry name" value="PyrdxlP-dep_Trfase"/>
</dbReference>
<dbReference type="NCBIfam" id="NF006095">
    <property type="entry name" value="PRK08247.1"/>
    <property type="match status" value="1"/>
</dbReference>
<protein>
    <submittedName>
        <fullName evidence="6">Methionine biosynthesis PLP-dependent protein</fullName>
    </submittedName>
</protein>
<evidence type="ECO:0000256" key="4">
    <source>
        <dbReference type="PIRSR" id="PIRSR001434-2"/>
    </source>
</evidence>
<comment type="similarity">
    <text evidence="2 5">Belongs to the trans-sulfuration enzymes family.</text>
</comment>
<dbReference type="InterPro" id="IPR054542">
    <property type="entry name" value="Cys_met_metab_PP"/>
</dbReference>
<dbReference type="GO" id="GO:0005737">
    <property type="term" value="C:cytoplasm"/>
    <property type="evidence" value="ECO:0007669"/>
    <property type="project" value="TreeGrafter"/>
</dbReference>
<reference evidence="6 7" key="1">
    <citation type="submission" date="2018-10" db="EMBL/GenBank/DDBJ databases">
        <title>Falsibacillus sp. genome draft.</title>
        <authorList>
            <person name="Shi S."/>
        </authorList>
    </citation>
    <scope>NUCLEOTIDE SEQUENCE [LARGE SCALE GENOMIC DNA]</scope>
    <source>
        <strain evidence="6 7">GY 10110</strain>
    </source>
</reference>
<dbReference type="FunFam" id="3.90.1150.10:FF:000070">
    <property type="entry name" value="Putative cystathionine gamma-synthase"/>
    <property type="match status" value="1"/>
</dbReference>
<dbReference type="InterPro" id="IPR015422">
    <property type="entry name" value="PyrdxlP-dep_Trfase_small"/>
</dbReference>
<dbReference type="PROSITE" id="PS00868">
    <property type="entry name" value="CYS_MET_METAB_PP"/>
    <property type="match status" value="1"/>
</dbReference>
<dbReference type="GO" id="GO:0019346">
    <property type="term" value="P:transsulfuration"/>
    <property type="evidence" value="ECO:0007669"/>
    <property type="project" value="InterPro"/>
</dbReference>
<comment type="cofactor">
    <cofactor evidence="1 5">
        <name>pyridoxal 5'-phosphate</name>
        <dbReference type="ChEBI" id="CHEBI:597326"/>
    </cofactor>
</comment>
<dbReference type="Gene3D" id="3.40.640.10">
    <property type="entry name" value="Type I PLP-dependent aspartate aminotransferase-like (Major domain)"/>
    <property type="match status" value="1"/>
</dbReference>
<evidence type="ECO:0000313" key="7">
    <source>
        <dbReference type="Proteomes" id="UP000276770"/>
    </source>
</evidence>
<dbReference type="CDD" id="cd00614">
    <property type="entry name" value="CGS_like"/>
    <property type="match status" value="1"/>
</dbReference>
<dbReference type="InterPro" id="IPR000277">
    <property type="entry name" value="Cys/Met-Metab_PyrdxlP-dep_enz"/>
</dbReference>
<dbReference type="PANTHER" id="PTHR11808">
    <property type="entry name" value="TRANS-SULFURATION ENZYME FAMILY MEMBER"/>
    <property type="match status" value="1"/>
</dbReference>
<evidence type="ECO:0000256" key="1">
    <source>
        <dbReference type="ARBA" id="ARBA00001933"/>
    </source>
</evidence>
<feature type="modified residue" description="N6-(pyridoxal phosphate)lysine" evidence="4">
    <location>
        <position position="197"/>
    </location>
</feature>
<dbReference type="GO" id="GO:0030170">
    <property type="term" value="F:pyridoxal phosphate binding"/>
    <property type="evidence" value="ECO:0007669"/>
    <property type="project" value="InterPro"/>
</dbReference>
<evidence type="ECO:0000313" key="6">
    <source>
        <dbReference type="EMBL" id="RLQ93840.1"/>
    </source>
</evidence>
<comment type="caution">
    <text evidence="6">The sequence shown here is derived from an EMBL/GenBank/DDBJ whole genome shotgun (WGS) entry which is preliminary data.</text>
</comment>
<dbReference type="Pfam" id="PF01053">
    <property type="entry name" value="Cys_Met_Meta_PP"/>
    <property type="match status" value="1"/>
</dbReference>
<keyword evidence="7" id="KW-1185">Reference proteome</keyword>
<organism evidence="6 7">
    <name type="scientific">Falsibacillus albus</name>
    <dbReference type="NCBI Taxonomy" id="2478915"/>
    <lineage>
        <taxon>Bacteria</taxon>
        <taxon>Bacillati</taxon>
        <taxon>Bacillota</taxon>
        <taxon>Bacilli</taxon>
        <taxon>Bacillales</taxon>
        <taxon>Bacillaceae</taxon>
        <taxon>Falsibacillus</taxon>
    </lineage>
</organism>
<dbReference type="GO" id="GO:0016846">
    <property type="term" value="F:carbon-sulfur lyase activity"/>
    <property type="evidence" value="ECO:0007669"/>
    <property type="project" value="TreeGrafter"/>
</dbReference>
<gene>
    <name evidence="6" type="ORF">D9X91_16355</name>
</gene>
<dbReference type="Gene3D" id="3.90.1150.10">
    <property type="entry name" value="Aspartate Aminotransferase, domain 1"/>
    <property type="match status" value="1"/>
</dbReference>
<dbReference type="EMBL" id="RCVZ01000012">
    <property type="protein sequence ID" value="RLQ93840.1"/>
    <property type="molecule type" value="Genomic_DNA"/>
</dbReference>
<accession>A0A3L7JTK8</accession>
<dbReference type="PIRSF" id="PIRSF001434">
    <property type="entry name" value="CGS"/>
    <property type="match status" value="1"/>
</dbReference>
<proteinExistence type="inferred from homology"/>
<name>A0A3L7JTK8_9BACI</name>
<dbReference type="PANTHER" id="PTHR11808:SF90">
    <property type="entry name" value="CYSTATHIONINE GAMMA-SYNTHASE"/>
    <property type="match status" value="1"/>
</dbReference>
<dbReference type="OrthoDB" id="9803887at2"/>
<evidence type="ECO:0000256" key="5">
    <source>
        <dbReference type="RuleBase" id="RU362118"/>
    </source>
</evidence>
<dbReference type="AlphaFoldDB" id="A0A3L7JTK8"/>
<evidence type="ECO:0000256" key="3">
    <source>
        <dbReference type="ARBA" id="ARBA00022898"/>
    </source>
</evidence>
<dbReference type="RefSeq" id="WP_121681722.1">
    <property type="nucleotide sequence ID" value="NZ_RCVZ01000012.1"/>
</dbReference>
<evidence type="ECO:0000256" key="2">
    <source>
        <dbReference type="ARBA" id="ARBA00009077"/>
    </source>
</evidence>